<dbReference type="OrthoDB" id="581285at2"/>
<keyword evidence="1" id="KW-0808">Transferase</keyword>
<reference evidence="1 2" key="1">
    <citation type="submission" date="2018-09" db="EMBL/GenBank/DDBJ databases">
        <title>Sphingomonas peninsula sp. nov., isolated from fildes peninsula, Antarctic soil.</title>
        <authorList>
            <person name="Yingchao G."/>
        </authorList>
    </citation>
    <scope>NUCLEOTIDE SEQUENCE [LARGE SCALE GENOMIC DNA]</scope>
    <source>
        <strain evidence="1 2">YZ-8</strain>
    </source>
</reference>
<proteinExistence type="predicted"/>
<accession>A0A494TMD3</accession>
<organism evidence="1 2">
    <name type="scientific">Sphingomonas paeninsulae</name>
    <dbReference type="NCBI Taxonomy" id="2319844"/>
    <lineage>
        <taxon>Bacteria</taxon>
        <taxon>Pseudomonadati</taxon>
        <taxon>Pseudomonadota</taxon>
        <taxon>Alphaproteobacteria</taxon>
        <taxon>Sphingomonadales</taxon>
        <taxon>Sphingomonadaceae</taxon>
        <taxon>Sphingomonas</taxon>
    </lineage>
</organism>
<dbReference type="SUPFAM" id="SSF53448">
    <property type="entry name" value="Nucleotide-diphospho-sugar transferases"/>
    <property type="match status" value="1"/>
</dbReference>
<dbReference type="GO" id="GO:0016740">
    <property type="term" value="F:transferase activity"/>
    <property type="evidence" value="ECO:0007669"/>
    <property type="project" value="UniProtKB-KW"/>
</dbReference>
<gene>
    <name evidence="1" type="ORF">D3Y57_14765</name>
</gene>
<dbReference type="Proteomes" id="UP000276254">
    <property type="component" value="Chromosome"/>
</dbReference>
<dbReference type="AlphaFoldDB" id="A0A494TMD3"/>
<dbReference type="RefSeq" id="WP_121153796.1">
    <property type="nucleotide sequence ID" value="NZ_CP032829.1"/>
</dbReference>
<keyword evidence="2" id="KW-1185">Reference proteome</keyword>
<dbReference type="Gene3D" id="3.90.550.10">
    <property type="entry name" value="Spore Coat Polysaccharide Biosynthesis Protein SpsA, Chain A"/>
    <property type="match status" value="1"/>
</dbReference>
<sequence>MGNDSASMLSGITVCIAEDRASCEPALRILVASLTRRSPGIRALLFCPNATPSFAKWISDFPHCSLNPCALDGVWTKYDIKPLALLTALRTGADDVLWIDSDVLIARDFRPVFAELSVETLAVTEEALSGGRADPDGMRARMWGMPVGRSLPFTANTGVIRVTTAHIELLEAWHDLLQSPEYRAAQAAPWYERESHLAGDQEVLTALLSSSRFSDIPIRFLRRGPDIVQFFGTSGYTVAERIGHLRTGLPYFIHSQGFRPWWPSDEPVVGWSARFRALYNDMSPYTTLARGYASSLDCDRWLSSQSKHGRALAALTPDNAPLTGLPLALISDTVRIAKTVSGRWKNRLGARQP</sequence>
<dbReference type="KEGG" id="spha:D3Y57_14765"/>
<dbReference type="InterPro" id="IPR029044">
    <property type="entry name" value="Nucleotide-diphossugar_trans"/>
</dbReference>
<name>A0A494TMD3_SPHPE</name>
<dbReference type="EMBL" id="CP032829">
    <property type="protein sequence ID" value="AYJ86971.1"/>
    <property type="molecule type" value="Genomic_DNA"/>
</dbReference>
<evidence type="ECO:0000313" key="1">
    <source>
        <dbReference type="EMBL" id="AYJ86971.1"/>
    </source>
</evidence>
<evidence type="ECO:0000313" key="2">
    <source>
        <dbReference type="Proteomes" id="UP000276254"/>
    </source>
</evidence>
<protein>
    <submittedName>
        <fullName evidence="1">Nucleotide-diphospho-sugar transferase</fullName>
    </submittedName>
</protein>